<dbReference type="EMBL" id="JABXJJ020000008">
    <property type="protein sequence ID" value="MDI5969282.1"/>
    <property type="molecule type" value="Genomic_DNA"/>
</dbReference>
<proteinExistence type="predicted"/>
<sequence length="58" mass="5620">MLTDAVGRAAARGAGRIEGVDLLGALAADPDARAAEVLRAAGVDPARLAPPAADVAEG</sequence>
<organism evidence="1">
    <name type="scientific">Streptantibioticus silvisoli</name>
    <dbReference type="NCBI Taxonomy" id="2705255"/>
    <lineage>
        <taxon>Bacteria</taxon>
        <taxon>Bacillati</taxon>
        <taxon>Actinomycetota</taxon>
        <taxon>Actinomycetes</taxon>
        <taxon>Kitasatosporales</taxon>
        <taxon>Streptomycetaceae</taxon>
        <taxon>Streptantibioticus</taxon>
    </lineage>
</organism>
<keyword evidence="1" id="KW-0645">Protease</keyword>
<dbReference type="GO" id="GO:0008233">
    <property type="term" value="F:peptidase activity"/>
    <property type="evidence" value="ECO:0007669"/>
    <property type="project" value="UniProtKB-KW"/>
</dbReference>
<dbReference type="Gene3D" id="1.10.1780.10">
    <property type="entry name" value="Clp, N-terminal domain"/>
    <property type="match status" value="1"/>
</dbReference>
<dbReference type="RefSeq" id="WP_271315294.1">
    <property type="nucleotide sequence ID" value="NZ_JABXJJ020000008.1"/>
</dbReference>
<protein>
    <submittedName>
        <fullName evidence="1">Clp protease N-terminal domain-containing protein</fullName>
    </submittedName>
</protein>
<dbReference type="SUPFAM" id="SSF81923">
    <property type="entry name" value="Double Clp-N motif"/>
    <property type="match status" value="1"/>
</dbReference>
<evidence type="ECO:0000313" key="1">
    <source>
        <dbReference type="EMBL" id="MDI5969282.1"/>
    </source>
</evidence>
<keyword evidence="1" id="KW-0378">Hydrolase</keyword>
<reference evidence="1" key="1">
    <citation type="submission" date="2023-05" db="EMBL/GenBank/DDBJ databases">
        <title>Streptantibioticus silvisoli sp. nov., acidotolerant actinomycetes 1 from pine litter.</title>
        <authorList>
            <person name="Swiecimska M."/>
            <person name="Golinska P."/>
            <person name="Sangal V."/>
            <person name="Wachnowicz B."/>
            <person name="Goodfellow M."/>
        </authorList>
    </citation>
    <scope>NUCLEOTIDE SEQUENCE</scope>
    <source>
        <strain evidence="1">SL13</strain>
    </source>
</reference>
<dbReference type="AlphaFoldDB" id="A0AA90K8B7"/>
<dbReference type="InterPro" id="IPR036628">
    <property type="entry name" value="Clp_N_dom_sf"/>
</dbReference>
<gene>
    <name evidence="1" type="ORF">POF50_007965</name>
</gene>
<name>A0AA90K8B7_9ACTN</name>
<dbReference type="GO" id="GO:0006508">
    <property type="term" value="P:proteolysis"/>
    <property type="evidence" value="ECO:0007669"/>
    <property type="project" value="UniProtKB-KW"/>
</dbReference>
<accession>A0AA90K8B7</accession>
<comment type="caution">
    <text evidence="1">The sequence shown here is derived from an EMBL/GenBank/DDBJ whole genome shotgun (WGS) entry which is preliminary data.</text>
</comment>